<sequence length="155" mass="16747">MVADRNKNSLRAKGLEHVRLRETETLLKPPEIASVLQTFEQAKGRGSAVGRRDYVPPMRQPPSVVGSPVVQLFCSVTNNLAEGPDCLLLREDLKLLTNFYPSLEAHNTAEPFAFSSGDREVGTGAISEPAAAVYEVTGETAPEAPAEEIDEAVEV</sequence>
<protein>
    <submittedName>
        <fullName evidence="1">Uncharacterized protein</fullName>
    </submittedName>
</protein>
<comment type="caution">
    <text evidence="1">The sequence shown here is derived from an EMBL/GenBank/DDBJ whole genome shotgun (WGS) entry which is preliminary data.</text>
</comment>
<dbReference type="Proteomes" id="UP000821853">
    <property type="component" value="Chromosome 3"/>
</dbReference>
<dbReference type="AlphaFoldDB" id="A0A9J6G7F1"/>
<evidence type="ECO:0000313" key="1">
    <source>
        <dbReference type="EMBL" id="KAH9371370.1"/>
    </source>
</evidence>
<keyword evidence="2" id="KW-1185">Reference proteome</keyword>
<name>A0A9J6G7F1_HAELO</name>
<gene>
    <name evidence="1" type="ORF">HPB48_011607</name>
</gene>
<organism evidence="1 2">
    <name type="scientific">Haemaphysalis longicornis</name>
    <name type="common">Bush tick</name>
    <dbReference type="NCBI Taxonomy" id="44386"/>
    <lineage>
        <taxon>Eukaryota</taxon>
        <taxon>Metazoa</taxon>
        <taxon>Ecdysozoa</taxon>
        <taxon>Arthropoda</taxon>
        <taxon>Chelicerata</taxon>
        <taxon>Arachnida</taxon>
        <taxon>Acari</taxon>
        <taxon>Parasitiformes</taxon>
        <taxon>Ixodida</taxon>
        <taxon>Ixodoidea</taxon>
        <taxon>Ixodidae</taxon>
        <taxon>Haemaphysalinae</taxon>
        <taxon>Haemaphysalis</taxon>
    </lineage>
</organism>
<dbReference type="EMBL" id="JABSTR010000005">
    <property type="protein sequence ID" value="KAH9371370.1"/>
    <property type="molecule type" value="Genomic_DNA"/>
</dbReference>
<reference evidence="1 2" key="1">
    <citation type="journal article" date="2020" name="Cell">
        <title>Large-Scale Comparative Analyses of Tick Genomes Elucidate Their Genetic Diversity and Vector Capacities.</title>
        <authorList>
            <consortium name="Tick Genome and Microbiome Consortium (TIGMIC)"/>
            <person name="Jia N."/>
            <person name="Wang J."/>
            <person name="Shi W."/>
            <person name="Du L."/>
            <person name="Sun Y."/>
            <person name="Zhan W."/>
            <person name="Jiang J.F."/>
            <person name="Wang Q."/>
            <person name="Zhang B."/>
            <person name="Ji P."/>
            <person name="Bell-Sakyi L."/>
            <person name="Cui X.M."/>
            <person name="Yuan T.T."/>
            <person name="Jiang B.G."/>
            <person name="Yang W.F."/>
            <person name="Lam T.T."/>
            <person name="Chang Q.C."/>
            <person name="Ding S.J."/>
            <person name="Wang X.J."/>
            <person name="Zhu J.G."/>
            <person name="Ruan X.D."/>
            <person name="Zhao L."/>
            <person name="Wei J.T."/>
            <person name="Ye R.Z."/>
            <person name="Que T.C."/>
            <person name="Du C.H."/>
            <person name="Zhou Y.H."/>
            <person name="Cheng J.X."/>
            <person name="Dai P.F."/>
            <person name="Guo W.B."/>
            <person name="Han X.H."/>
            <person name="Huang E.J."/>
            <person name="Li L.F."/>
            <person name="Wei W."/>
            <person name="Gao Y.C."/>
            <person name="Liu J.Z."/>
            <person name="Shao H.Z."/>
            <person name="Wang X."/>
            <person name="Wang C.C."/>
            <person name="Yang T.C."/>
            <person name="Huo Q.B."/>
            <person name="Li W."/>
            <person name="Chen H.Y."/>
            <person name="Chen S.E."/>
            <person name="Zhou L.G."/>
            <person name="Ni X.B."/>
            <person name="Tian J.H."/>
            <person name="Sheng Y."/>
            <person name="Liu T."/>
            <person name="Pan Y.S."/>
            <person name="Xia L.Y."/>
            <person name="Li J."/>
            <person name="Zhao F."/>
            <person name="Cao W.C."/>
        </authorList>
    </citation>
    <scope>NUCLEOTIDE SEQUENCE [LARGE SCALE GENOMIC DNA]</scope>
    <source>
        <strain evidence="1">HaeL-2018</strain>
    </source>
</reference>
<dbReference type="VEuPathDB" id="VectorBase:HLOH_064203"/>
<evidence type="ECO:0000313" key="2">
    <source>
        <dbReference type="Proteomes" id="UP000821853"/>
    </source>
</evidence>
<proteinExistence type="predicted"/>
<accession>A0A9J6G7F1</accession>